<dbReference type="CDD" id="cd06563">
    <property type="entry name" value="GH20_chitobiase-like"/>
    <property type="match status" value="1"/>
</dbReference>
<evidence type="ECO:0000313" key="11">
    <source>
        <dbReference type="Proteomes" id="UP000823661"/>
    </source>
</evidence>
<dbReference type="GO" id="GO:0005975">
    <property type="term" value="P:carbohydrate metabolic process"/>
    <property type="evidence" value="ECO:0007669"/>
    <property type="project" value="InterPro"/>
</dbReference>
<organism evidence="10 11">
    <name type="scientific">Candidatus Cryptobacteroides intestinavium</name>
    <dbReference type="NCBI Taxonomy" id="2840766"/>
    <lineage>
        <taxon>Bacteria</taxon>
        <taxon>Pseudomonadati</taxon>
        <taxon>Bacteroidota</taxon>
        <taxon>Bacteroidia</taxon>
        <taxon>Bacteroidales</taxon>
        <taxon>Candidatus Cryptobacteroides</taxon>
    </lineage>
</organism>
<evidence type="ECO:0000259" key="9">
    <source>
        <dbReference type="Pfam" id="PF02838"/>
    </source>
</evidence>
<dbReference type="EMBL" id="JADIMI010000062">
    <property type="protein sequence ID" value="MBO8452492.1"/>
    <property type="molecule type" value="Genomic_DNA"/>
</dbReference>
<protein>
    <recommendedName>
        <fullName evidence="3">beta-N-acetylhexosaminidase</fullName>
        <ecNumber evidence="3">3.2.1.52</ecNumber>
    </recommendedName>
</protein>
<dbReference type="Pfam" id="PF02838">
    <property type="entry name" value="Glyco_hydro_20b"/>
    <property type="match status" value="1"/>
</dbReference>
<evidence type="ECO:0000256" key="7">
    <source>
        <dbReference type="SAM" id="SignalP"/>
    </source>
</evidence>
<dbReference type="InterPro" id="IPR015882">
    <property type="entry name" value="HEX_bac_N"/>
</dbReference>
<dbReference type="GO" id="GO:0016020">
    <property type="term" value="C:membrane"/>
    <property type="evidence" value="ECO:0007669"/>
    <property type="project" value="TreeGrafter"/>
</dbReference>
<dbReference type="SUPFAM" id="SSF51445">
    <property type="entry name" value="(Trans)glycosidases"/>
    <property type="match status" value="1"/>
</dbReference>
<dbReference type="Proteomes" id="UP000823661">
    <property type="component" value="Unassembled WGS sequence"/>
</dbReference>
<keyword evidence="7" id="KW-0732">Signal</keyword>
<evidence type="ECO:0000256" key="5">
    <source>
        <dbReference type="ARBA" id="ARBA00023295"/>
    </source>
</evidence>
<dbReference type="PRINTS" id="PR00738">
    <property type="entry name" value="GLHYDRLASE20"/>
</dbReference>
<evidence type="ECO:0000259" key="8">
    <source>
        <dbReference type="Pfam" id="PF00728"/>
    </source>
</evidence>
<reference evidence="10" key="2">
    <citation type="journal article" date="2021" name="PeerJ">
        <title>Extensive microbial diversity within the chicken gut microbiome revealed by metagenomics and culture.</title>
        <authorList>
            <person name="Gilroy R."/>
            <person name="Ravi A."/>
            <person name="Getino M."/>
            <person name="Pursley I."/>
            <person name="Horton D.L."/>
            <person name="Alikhan N.F."/>
            <person name="Baker D."/>
            <person name="Gharbi K."/>
            <person name="Hall N."/>
            <person name="Watson M."/>
            <person name="Adriaenssens E.M."/>
            <person name="Foster-Nyarko E."/>
            <person name="Jarju S."/>
            <person name="Secka A."/>
            <person name="Antonio M."/>
            <person name="Oren A."/>
            <person name="Chaudhuri R.R."/>
            <person name="La Ragione R."/>
            <person name="Hildebrand F."/>
            <person name="Pallen M.J."/>
        </authorList>
    </citation>
    <scope>NUCLEOTIDE SEQUENCE</scope>
    <source>
        <strain evidence="10">B1-20833</strain>
    </source>
</reference>
<evidence type="ECO:0000256" key="4">
    <source>
        <dbReference type="ARBA" id="ARBA00022801"/>
    </source>
</evidence>
<accession>A0A9D9HIW2</accession>
<feature type="domain" description="Beta-hexosaminidase bacterial type N-terminal" evidence="9">
    <location>
        <begin position="28"/>
        <end position="156"/>
    </location>
</feature>
<dbReference type="InterPro" id="IPR015883">
    <property type="entry name" value="Glyco_hydro_20_cat"/>
</dbReference>
<comment type="catalytic activity">
    <reaction evidence="1">
        <text>Hydrolysis of terminal non-reducing N-acetyl-D-hexosamine residues in N-acetyl-beta-D-hexosaminides.</text>
        <dbReference type="EC" id="3.2.1.52"/>
    </reaction>
</comment>
<dbReference type="GO" id="GO:0030203">
    <property type="term" value="P:glycosaminoglycan metabolic process"/>
    <property type="evidence" value="ECO:0007669"/>
    <property type="project" value="TreeGrafter"/>
</dbReference>
<dbReference type="PANTHER" id="PTHR22600">
    <property type="entry name" value="BETA-HEXOSAMINIDASE"/>
    <property type="match status" value="1"/>
</dbReference>
<feature type="domain" description="Glycoside hydrolase family 20 catalytic" evidence="8">
    <location>
        <begin position="159"/>
        <end position="509"/>
    </location>
</feature>
<dbReference type="EC" id="3.2.1.52" evidence="3"/>
<dbReference type="Gene3D" id="3.20.20.80">
    <property type="entry name" value="Glycosidases"/>
    <property type="match status" value="1"/>
</dbReference>
<dbReference type="InterPro" id="IPR025705">
    <property type="entry name" value="Beta_hexosaminidase_sua/sub"/>
</dbReference>
<dbReference type="SUPFAM" id="SSF55545">
    <property type="entry name" value="beta-N-acetylhexosaminidase-like domain"/>
    <property type="match status" value="1"/>
</dbReference>
<dbReference type="PIRSF" id="PIRSF001093">
    <property type="entry name" value="B-hxosamndse_ab_euk"/>
    <property type="match status" value="1"/>
</dbReference>
<evidence type="ECO:0000256" key="3">
    <source>
        <dbReference type="ARBA" id="ARBA00012663"/>
    </source>
</evidence>
<dbReference type="GO" id="GO:0004563">
    <property type="term" value="F:beta-N-acetylhexosaminidase activity"/>
    <property type="evidence" value="ECO:0007669"/>
    <property type="project" value="UniProtKB-EC"/>
</dbReference>
<proteinExistence type="inferred from homology"/>
<feature type="signal peptide" evidence="7">
    <location>
        <begin position="1"/>
        <end position="24"/>
    </location>
</feature>
<evidence type="ECO:0000313" key="10">
    <source>
        <dbReference type="EMBL" id="MBO8452492.1"/>
    </source>
</evidence>
<sequence length="541" mass="60844">MKRFIAAVFTASILLSGCAGQADADFDNVIPRPAEITSGDAGSFKIKRSTKILCPPGDSAMLRNAHFLAQYINESTGLDLDIKIGKKCGKAIVLAVDTLIAGEEAYVLKVDKNRILIEGGSPKGVFYGIQTLRKAVPAETENCASVNVPSVKIVDAPRFGYRGMMLDVGRYWFPVDFVKKFIDALALHNMNVFHWHLTEDQGWRIQIDKYPKLTTVGSVRRETMIGKGWDAFDGTPCGGFYTKDEIREVVKYAADRNITVIPEIDLPGHMMAALASYPELGCTGGPYEVATSWGIKPDVLCVGNEKTFEFLEDVFDEVMELFPSEYIHVGGDEVPRDRWRECPKCQARIRNEGLSSDSKYSAEDRLQSYCMARIEKYLNSKGRRIIGWEEILKGDVAPNATVMSWRGVASALEAARLGHDVIMSPCQYMYFDYYQTDDIENEPLAIGGCVTLDTVYNFEPELPEMTPEQYGHVIGVQANLWTEYISTPEYAEYMMLPRMAALSEVQWTQPDNKDWNSFVARLESLVKFYERDGYNYRAISR</sequence>
<dbReference type="InterPro" id="IPR029018">
    <property type="entry name" value="Hex-like_dom2"/>
</dbReference>
<keyword evidence="4" id="KW-0378">Hydrolase</keyword>
<evidence type="ECO:0000256" key="2">
    <source>
        <dbReference type="ARBA" id="ARBA00006285"/>
    </source>
</evidence>
<dbReference type="AlphaFoldDB" id="A0A9D9HIW2"/>
<dbReference type="PROSITE" id="PS51257">
    <property type="entry name" value="PROKAR_LIPOPROTEIN"/>
    <property type="match status" value="1"/>
</dbReference>
<dbReference type="InterPro" id="IPR017853">
    <property type="entry name" value="GH"/>
</dbReference>
<feature type="active site" description="Proton donor" evidence="6">
    <location>
        <position position="333"/>
    </location>
</feature>
<gene>
    <name evidence="10" type="ORF">IAC06_06380</name>
</gene>
<name>A0A9D9HIW2_9BACT</name>
<evidence type="ECO:0000256" key="1">
    <source>
        <dbReference type="ARBA" id="ARBA00001231"/>
    </source>
</evidence>
<evidence type="ECO:0000256" key="6">
    <source>
        <dbReference type="PIRSR" id="PIRSR625705-1"/>
    </source>
</evidence>
<feature type="chain" id="PRO_5038388253" description="beta-N-acetylhexosaminidase" evidence="7">
    <location>
        <begin position="25"/>
        <end position="541"/>
    </location>
</feature>
<dbReference type="Pfam" id="PF00728">
    <property type="entry name" value="Glyco_hydro_20"/>
    <property type="match status" value="1"/>
</dbReference>
<keyword evidence="5" id="KW-0326">Glycosidase</keyword>
<dbReference type="PANTHER" id="PTHR22600:SF57">
    <property type="entry name" value="BETA-N-ACETYLHEXOSAMINIDASE"/>
    <property type="match status" value="1"/>
</dbReference>
<comment type="similarity">
    <text evidence="2">Belongs to the glycosyl hydrolase 20 family.</text>
</comment>
<reference evidence="10" key="1">
    <citation type="submission" date="2020-10" db="EMBL/GenBank/DDBJ databases">
        <authorList>
            <person name="Gilroy R."/>
        </authorList>
    </citation>
    <scope>NUCLEOTIDE SEQUENCE</scope>
    <source>
        <strain evidence="10">B1-20833</strain>
    </source>
</reference>
<dbReference type="Gene3D" id="3.30.379.10">
    <property type="entry name" value="Chitobiase/beta-hexosaminidase domain 2-like"/>
    <property type="match status" value="1"/>
</dbReference>
<comment type="caution">
    <text evidence="10">The sequence shown here is derived from an EMBL/GenBank/DDBJ whole genome shotgun (WGS) entry which is preliminary data.</text>
</comment>